<evidence type="ECO:0000313" key="4">
    <source>
        <dbReference type="Proteomes" id="UP001189429"/>
    </source>
</evidence>
<feature type="coiled-coil region" evidence="1">
    <location>
        <begin position="132"/>
        <end position="159"/>
    </location>
</feature>
<keyword evidence="1" id="KW-0175">Coiled coil</keyword>
<feature type="non-terminal residue" evidence="3">
    <location>
        <position position="1"/>
    </location>
</feature>
<comment type="caution">
    <text evidence="3">The sequence shown here is derived from an EMBL/GenBank/DDBJ whole genome shotgun (WGS) entry which is preliminary data.</text>
</comment>
<reference evidence="3" key="1">
    <citation type="submission" date="2023-10" db="EMBL/GenBank/DDBJ databases">
        <authorList>
            <person name="Chen Y."/>
            <person name="Shah S."/>
            <person name="Dougan E. K."/>
            <person name="Thang M."/>
            <person name="Chan C."/>
        </authorList>
    </citation>
    <scope>NUCLEOTIDE SEQUENCE [LARGE SCALE GENOMIC DNA]</scope>
</reference>
<feature type="non-terminal residue" evidence="3">
    <location>
        <position position="239"/>
    </location>
</feature>
<organism evidence="3 4">
    <name type="scientific">Prorocentrum cordatum</name>
    <dbReference type="NCBI Taxonomy" id="2364126"/>
    <lineage>
        <taxon>Eukaryota</taxon>
        <taxon>Sar</taxon>
        <taxon>Alveolata</taxon>
        <taxon>Dinophyceae</taxon>
        <taxon>Prorocentrales</taxon>
        <taxon>Prorocentraceae</taxon>
        <taxon>Prorocentrum</taxon>
    </lineage>
</organism>
<feature type="compositionally biased region" description="Basic and acidic residues" evidence="2">
    <location>
        <begin position="162"/>
        <end position="171"/>
    </location>
</feature>
<gene>
    <name evidence="3" type="ORF">PCOR1329_LOCUS35187</name>
</gene>
<dbReference type="Proteomes" id="UP001189429">
    <property type="component" value="Unassembled WGS sequence"/>
</dbReference>
<evidence type="ECO:0000256" key="1">
    <source>
        <dbReference type="SAM" id="Coils"/>
    </source>
</evidence>
<protein>
    <submittedName>
        <fullName evidence="3">Uncharacterized protein</fullName>
    </submittedName>
</protein>
<accession>A0ABN9T3F6</accession>
<feature type="compositionally biased region" description="Low complexity" evidence="2">
    <location>
        <begin position="182"/>
        <end position="207"/>
    </location>
</feature>
<evidence type="ECO:0000256" key="2">
    <source>
        <dbReference type="SAM" id="MobiDB-lite"/>
    </source>
</evidence>
<feature type="region of interest" description="Disordered" evidence="2">
    <location>
        <begin position="162"/>
        <end position="209"/>
    </location>
</feature>
<proteinExistence type="predicted"/>
<sequence>AEQPTPKKDVKEDGSDQWLQQVAAKTESAALKSMVSAELAKLQAMGTSEVIVPGMEAEAVRRSTAKILAQAEKAKRAATEALARAEGISSASSATDSAAGGITQPKFNVTWNEELFKGPEHLECEEAEGTALRRVHSQLQELQSTLSAKEADIQVMLDKAAAARKEVDDRGSGGVGAGVGSGATPDAAPTAMEAEPTSAAEAAVLAEAEQEEKQRLDQVAARLSAAKFAARRAELDEQK</sequence>
<dbReference type="EMBL" id="CAUYUJ010014301">
    <property type="protein sequence ID" value="CAK0839532.1"/>
    <property type="molecule type" value="Genomic_DNA"/>
</dbReference>
<name>A0ABN9T3F6_9DINO</name>
<evidence type="ECO:0000313" key="3">
    <source>
        <dbReference type="EMBL" id="CAK0839532.1"/>
    </source>
</evidence>
<keyword evidence="4" id="KW-1185">Reference proteome</keyword>
<feature type="compositionally biased region" description="Gly residues" evidence="2">
    <location>
        <begin position="172"/>
        <end position="181"/>
    </location>
</feature>